<evidence type="ECO:0000313" key="2">
    <source>
        <dbReference type="EMBL" id="EEC11939.1"/>
    </source>
</evidence>
<sequence length="327" mass="35963">MDTLWNLDPEGIFVAVTDDGELCCSCPVFLCVMEKDLECCEIRRARPDELDRVAALRALYGQQLGVGTMDTFWNLDPEGIFVAVTDDGKVLGSVAVLRMSDSISYVTMHAVYPELRKKGLGKRLWQAVEAHLGPDRNAFLICGGFDVCMYHNRFGFDYVSPVSIHYIRPGPADISTLRTEVPGVDIVDSATSTLTSKVIDYDQVVSGFRRERLLDLILKEPGNVFKVAVHGHSVVGYGIVSTDISGMALLRIVYADDVGIAECLVHSLLNGFAPFVEKGLTGLLLAEAGDATGLDIKMSIEGIPCVKILYRREQPTCDYKRQFVVCV</sequence>
<dbReference type="EMBL" id="ABJB010088495">
    <property type="status" value="NOT_ANNOTATED_CDS"/>
    <property type="molecule type" value="Genomic_DNA"/>
</dbReference>
<dbReference type="Pfam" id="PF00583">
    <property type="entry name" value="Acetyltransf_1"/>
    <property type="match status" value="1"/>
</dbReference>
<dbReference type="PROSITE" id="PS51186">
    <property type="entry name" value="GNAT"/>
    <property type="match status" value="1"/>
</dbReference>
<evidence type="ECO:0000313" key="3">
    <source>
        <dbReference type="EnsemblMetazoa" id="ISCW009417-PA"/>
    </source>
</evidence>
<protein>
    <recommendedName>
        <fullName evidence="1">N-acetyltransferase domain-containing protein</fullName>
    </recommendedName>
</protein>
<dbReference type="EMBL" id="ABJB010719548">
    <property type="status" value="NOT_ANNOTATED_CDS"/>
    <property type="molecule type" value="Genomic_DNA"/>
</dbReference>
<dbReference type="GO" id="GO:0016747">
    <property type="term" value="F:acyltransferase activity, transferring groups other than amino-acyl groups"/>
    <property type="evidence" value="ECO:0007669"/>
    <property type="project" value="InterPro"/>
</dbReference>
<dbReference type="EMBL" id="ABJB010708602">
    <property type="status" value="NOT_ANNOTATED_CDS"/>
    <property type="molecule type" value="Genomic_DNA"/>
</dbReference>
<dbReference type="PaxDb" id="6945-B7PZB7"/>
<accession>B7PZB7</accession>
<organism>
    <name type="scientific">Ixodes scapularis</name>
    <name type="common">Black-legged tick</name>
    <name type="synonym">Deer tick</name>
    <dbReference type="NCBI Taxonomy" id="6945"/>
    <lineage>
        <taxon>Eukaryota</taxon>
        <taxon>Metazoa</taxon>
        <taxon>Ecdysozoa</taxon>
        <taxon>Arthropoda</taxon>
        <taxon>Chelicerata</taxon>
        <taxon>Arachnida</taxon>
        <taxon>Acari</taxon>
        <taxon>Parasitiformes</taxon>
        <taxon>Ixodida</taxon>
        <taxon>Ixodoidea</taxon>
        <taxon>Ixodidae</taxon>
        <taxon>Ixodinae</taxon>
        <taxon>Ixodes</taxon>
    </lineage>
</organism>
<dbReference type="Gene3D" id="3.40.630.30">
    <property type="match status" value="1"/>
</dbReference>
<dbReference type="InterPro" id="IPR016181">
    <property type="entry name" value="Acyl_CoA_acyltransferase"/>
</dbReference>
<name>B7PZB7_IXOSC</name>
<dbReference type="InterPro" id="IPR000182">
    <property type="entry name" value="GNAT_dom"/>
</dbReference>
<dbReference type="VEuPathDB" id="VectorBase:ISCI009417"/>
<dbReference type="CDD" id="cd04301">
    <property type="entry name" value="NAT_SF"/>
    <property type="match status" value="1"/>
</dbReference>
<dbReference type="HOGENOM" id="CLU_850675_0_0_1"/>
<dbReference type="EnsemblMetazoa" id="ISCW009417-RA">
    <property type="protein sequence ID" value="ISCW009417-PA"/>
    <property type="gene ID" value="ISCW009417"/>
</dbReference>
<keyword evidence="4" id="KW-1185">Reference proteome</keyword>
<gene>
    <name evidence="2" type="ORF">IscW_ISCW009417</name>
</gene>
<evidence type="ECO:0000259" key="1">
    <source>
        <dbReference type="PROSITE" id="PS51186"/>
    </source>
</evidence>
<proteinExistence type="predicted"/>
<dbReference type="VEuPathDB" id="VectorBase:ISCW009417"/>
<dbReference type="InParanoid" id="B7PZB7"/>
<dbReference type="Pfam" id="PF18014">
    <property type="entry name" value="Acetyltransf_18"/>
    <property type="match status" value="1"/>
</dbReference>
<dbReference type="InterPro" id="IPR041496">
    <property type="entry name" value="YitH/HolE_GNAT"/>
</dbReference>
<dbReference type="Proteomes" id="UP000001555">
    <property type="component" value="Unassembled WGS sequence"/>
</dbReference>
<evidence type="ECO:0000313" key="4">
    <source>
        <dbReference type="Proteomes" id="UP000001555"/>
    </source>
</evidence>
<dbReference type="STRING" id="6945.B7PZB7"/>
<dbReference type="OrthoDB" id="5771378at2759"/>
<dbReference type="AlphaFoldDB" id="B7PZB7"/>
<feature type="domain" description="N-acetyltransferase" evidence="1">
    <location>
        <begin position="40"/>
        <end position="180"/>
    </location>
</feature>
<dbReference type="PANTHER" id="PTHR47237:SF1">
    <property type="entry name" value="SLL0310 PROTEIN"/>
    <property type="match status" value="1"/>
</dbReference>
<dbReference type="VEuPathDB" id="VectorBase:ISCP_026765"/>
<dbReference type="SUPFAM" id="SSF55729">
    <property type="entry name" value="Acyl-CoA N-acyltransferases (Nat)"/>
    <property type="match status" value="1"/>
</dbReference>
<dbReference type="EMBL" id="ABJB010685068">
    <property type="status" value="NOT_ANNOTATED_CDS"/>
    <property type="molecule type" value="Genomic_DNA"/>
</dbReference>
<reference evidence="2 4" key="1">
    <citation type="submission" date="2008-03" db="EMBL/GenBank/DDBJ databases">
        <title>Annotation of Ixodes scapularis.</title>
        <authorList>
            <consortium name="Ixodes scapularis Genome Project Consortium"/>
            <person name="Caler E."/>
            <person name="Hannick L.I."/>
            <person name="Bidwell S."/>
            <person name="Joardar V."/>
            <person name="Thiagarajan M."/>
            <person name="Amedeo P."/>
            <person name="Galinsky K.J."/>
            <person name="Schobel S."/>
            <person name="Inman J."/>
            <person name="Hostetler J."/>
            <person name="Miller J."/>
            <person name="Hammond M."/>
            <person name="Megy K."/>
            <person name="Lawson D."/>
            <person name="Kodira C."/>
            <person name="Sutton G."/>
            <person name="Meyer J."/>
            <person name="Hill C.A."/>
            <person name="Birren B."/>
            <person name="Nene V."/>
            <person name="Collins F."/>
            <person name="Alarcon-Chaidez F."/>
            <person name="Wikel S."/>
            <person name="Strausberg R."/>
        </authorList>
    </citation>
    <scope>NUCLEOTIDE SEQUENCE [LARGE SCALE GENOMIC DNA]</scope>
    <source>
        <strain evidence="4">Wikel</strain>
        <strain evidence="2">Wikel colony</strain>
    </source>
</reference>
<dbReference type="EMBL" id="DS825494">
    <property type="protein sequence ID" value="EEC11939.1"/>
    <property type="molecule type" value="Genomic_DNA"/>
</dbReference>
<reference evidence="3" key="2">
    <citation type="submission" date="2020-05" db="UniProtKB">
        <authorList>
            <consortium name="EnsemblMetazoa"/>
        </authorList>
    </citation>
    <scope>IDENTIFICATION</scope>
    <source>
        <strain evidence="3">wikel</strain>
    </source>
</reference>
<dbReference type="Gene3D" id="3.40.630.90">
    <property type="match status" value="1"/>
</dbReference>
<dbReference type="PANTHER" id="PTHR47237">
    <property type="entry name" value="SLL0310 PROTEIN"/>
    <property type="match status" value="1"/>
</dbReference>
<dbReference type="InterPro" id="IPR052729">
    <property type="entry name" value="Acyl/Acetyltrans_Enzymes"/>
</dbReference>